<feature type="chain" id="PRO_5045296299" description="Pentapeptide MXKDX repeat protein" evidence="2">
    <location>
        <begin position="19"/>
        <end position="73"/>
    </location>
</feature>
<dbReference type="Proteomes" id="UP001560573">
    <property type="component" value="Unassembled WGS sequence"/>
</dbReference>
<feature type="signal peptide" evidence="2">
    <location>
        <begin position="1"/>
        <end position="18"/>
    </location>
</feature>
<name>A0ABV3ZFB1_9BACT</name>
<comment type="caution">
    <text evidence="3">The sequence shown here is derived from an EMBL/GenBank/DDBJ whole genome shotgun (WGS) entry which is preliminary data.</text>
</comment>
<keyword evidence="4" id="KW-1185">Reference proteome</keyword>
<evidence type="ECO:0000256" key="2">
    <source>
        <dbReference type="SAM" id="SignalP"/>
    </source>
</evidence>
<organism evidence="3 4">
    <name type="scientific">Danxiaibacter flavus</name>
    <dbReference type="NCBI Taxonomy" id="3049108"/>
    <lineage>
        <taxon>Bacteria</taxon>
        <taxon>Pseudomonadati</taxon>
        <taxon>Bacteroidota</taxon>
        <taxon>Chitinophagia</taxon>
        <taxon>Chitinophagales</taxon>
        <taxon>Chitinophagaceae</taxon>
        <taxon>Danxiaibacter</taxon>
    </lineage>
</organism>
<accession>A0ABV3ZFB1</accession>
<evidence type="ECO:0000313" key="4">
    <source>
        <dbReference type="Proteomes" id="UP001560573"/>
    </source>
</evidence>
<evidence type="ECO:0000256" key="1">
    <source>
        <dbReference type="SAM" id="MobiDB-lite"/>
    </source>
</evidence>
<feature type="region of interest" description="Disordered" evidence="1">
    <location>
        <begin position="44"/>
        <end position="73"/>
    </location>
</feature>
<evidence type="ECO:0000313" key="3">
    <source>
        <dbReference type="EMBL" id="MEX6688225.1"/>
    </source>
</evidence>
<proteinExistence type="predicted"/>
<reference evidence="3 4" key="1">
    <citation type="submission" date="2023-07" db="EMBL/GenBank/DDBJ databases">
        <authorList>
            <person name="Lian W.-H."/>
        </authorList>
    </citation>
    <scope>NUCLEOTIDE SEQUENCE [LARGE SCALE GENOMIC DNA]</scope>
    <source>
        <strain evidence="3 4">SYSU DXS3180</strain>
    </source>
</reference>
<dbReference type="EMBL" id="JAULBC010000003">
    <property type="protein sequence ID" value="MEX6688225.1"/>
    <property type="molecule type" value="Genomic_DNA"/>
</dbReference>
<feature type="compositionally biased region" description="Basic and acidic residues" evidence="1">
    <location>
        <begin position="51"/>
        <end position="60"/>
    </location>
</feature>
<dbReference type="RefSeq" id="WP_369329634.1">
    <property type="nucleotide sequence ID" value="NZ_JAULBC010000003.1"/>
</dbReference>
<protein>
    <recommendedName>
        <fullName evidence="5">Pentapeptide MXKDX repeat protein</fullName>
    </recommendedName>
</protein>
<gene>
    <name evidence="3" type="ORF">QTN47_12000</name>
</gene>
<sequence length="73" mass="8249">MKKLMFSLVLIASLAAISIGGSYTQHSNSLLAATYADDQDTMMHKNKKKMKDSTNKWKDSTKKKHKDTASKHY</sequence>
<keyword evidence="2" id="KW-0732">Signal</keyword>
<evidence type="ECO:0008006" key="5">
    <source>
        <dbReference type="Google" id="ProtNLM"/>
    </source>
</evidence>